<feature type="domain" description="Connexin N-terminal" evidence="12">
    <location>
        <begin position="43"/>
        <end position="76"/>
    </location>
</feature>
<evidence type="ECO:0000256" key="1">
    <source>
        <dbReference type="ARBA" id="ARBA00004610"/>
    </source>
</evidence>
<evidence type="ECO:0000256" key="3">
    <source>
        <dbReference type="ARBA" id="ARBA00022475"/>
    </source>
</evidence>
<feature type="transmembrane region" description="Helical" evidence="11">
    <location>
        <begin position="151"/>
        <end position="173"/>
    </location>
</feature>
<dbReference type="InParanoid" id="A0A6P5KLX1"/>
<dbReference type="SMART" id="SM01089">
    <property type="entry name" value="Connexin_CCC"/>
    <property type="match status" value="1"/>
</dbReference>
<keyword evidence="14" id="KW-1185">Reference proteome</keyword>
<feature type="compositionally biased region" description="Basic and acidic residues" evidence="10">
    <location>
        <begin position="361"/>
        <end position="373"/>
    </location>
</feature>
<dbReference type="GO" id="GO:0007267">
    <property type="term" value="P:cell-cell signaling"/>
    <property type="evidence" value="ECO:0007669"/>
    <property type="project" value="TreeGrafter"/>
</dbReference>
<evidence type="ECO:0000313" key="14">
    <source>
        <dbReference type="Proteomes" id="UP000515140"/>
    </source>
</evidence>
<keyword evidence="8 11" id="KW-0472">Membrane</keyword>
<dbReference type="InterPro" id="IPR013092">
    <property type="entry name" value="Connexin_N"/>
</dbReference>
<dbReference type="Pfam" id="PF00029">
    <property type="entry name" value="Connexin"/>
    <property type="match status" value="1"/>
</dbReference>
<evidence type="ECO:0000256" key="4">
    <source>
        <dbReference type="ARBA" id="ARBA00022692"/>
    </source>
</evidence>
<dbReference type="RefSeq" id="XP_020845994.1">
    <property type="nucleotide sequence ID" value="XM_020990335.1"/>
</dbReference>
<feature type="transmembrane region" description="Helical" evidence="11">
    <location>
        <begin position="203"/>
        <end position="222"/>
    </location>
</feature>
<feature type="region of interest" description="Disordered" evidence="10">
    <location>
        <begin position="267"/>
        <end position="399"/>
    </location>
</feature>
<dbReference type="GeneID" id="110211166"/>
<reference evidence="15" key="1">
    <citation type="submission" date="2025-08" db="UniProtKB">
        <authorList>
            <consortium name="RefSeq"/>
        </authorList>
    </citation>
    <scope>IDENTIFICATION</scope>
    <source>
        <tissue evidence="15">Spleen</tissue>
    </source>
</reference>
<comment type="subunit">
    <text evidence="9">A connexon is composed of a hexamer of connexins.</text>
</comment>
<dbReference type="GO" id="GO:0005922">
    <property type="term" value="C:connexin complex"/>
    <property type="evidence" value="ECO:0007669"/>
    <property type="project" value="InterPro"/>
</dbReference>
<protein>
    <recommendedName>
        <fullName evidence="9">Gap junction protein</fullName>
    </recommendedName>
</protein>
<dbReference type="GO" id="GO:0005243">
    <property type="term" value="F:gap junction channel activity"/>
    <property type="evidence" value="ECO:0007669"/>
    <property type="project" value="TreeGrafter"/>
</dbReference>
<dbReference type="KEGG" id="pcw:110211166"/>
<evidence type="ECO:0000256" key="11">
    <source>
        <dbReference type="SAM" id="Phobius"/>
    </source>
</evidence>
<keyword evidence="3" id="KW-1003">Cell membrane</keyword>
<evidence type="ECO:0000259" key="13">
    <source>
        <dbReference type="SMART" id="SM01089"/>
    </source>
</evidence>
<keyword evidence="5 9" id="KW-0303">Gap junction</keyword>
<dbReference type="Proteomes" id="UP000515140">
    <property type="component" value="Unplaced"/>
</dbReference>
<feature type="compositionally biased region" description="Polar residues" evidence="10">
    <location>
        <begin position="306"/>
        <end position="320"/>
    </location>
</feature>
<dbReference type="PANTHER" id="PTHR11984">
    <property type="entry name" value="CONNEXIN"/>
    <property type="match status" value="1"/>
</dbReference>
<dbReference type="PROSITE" id="PS00408">
    <property type="entry name" value="CONNEXINS_2"/>
    <property type="match status" value="1"/>
</dbReference>
<dbReference type="InterPro" id="IPR017990">
    <property type="entry name" value="Connexin_CS"/>
</dbReference>
<accession>A0A6P5KLX1</accession>
<dbReference type="FunCoup" id="A0A6P5KLX1">
    <property type="interactions" value="5"/>
</dbReference>
<evidence type="ECO:0000256" key="9">
    <source>
        <dbReference type="RuleBase" id="RU000630"/>
    </source>
</evidence>
<dbReference type="AlphaFoldDB" id="A0A6P5KLX1"/>
<comment type="similarity">
    <text evidence="9">Belongs to the connexin family.</text>
</comment>
<proteinExistence type="inferred from homology"/>
<evidence type="ECO:0000256" key="10">
    <source>
        <dbReference type="SAM" id="MobiDB-lite"/>
    </source>
</evidence>
<dbReference type="InterPro" id="IPR038359">
    <property type="entry name" value="Connexin_N_sf"/>
</dbReference>
<keyword evidence="4 9" id="KW-0812">Transmembrane</keyword>
<comment type="subcellular location">
    <subcellularLocation>
        <location evidence="1">Cell junction</location>
        <location evidence="1">Gap junction</location>
    </subcellularLocation>
    <subcellularLocation>
        <location evidence="2 9">Cell membrane</location>
        <topology evidence="2 9">Multi-pass membrane protein</topology>
    </subcellularLocation>
</comment>
<sequence length="411" mass="46402">MERWDLLGFLIITLNCNVTILGKIWLIFTIMLRMVVIILAGYPIYQDEQERFVCNTLQPGCSNVCYDMFSPVSHFRFWLIQNVSVLLPYTMFSVYVLHKGALHAALGAHQPDCCKGRHSLFGQRAVKGLYPRPCCFCLNVPDFSTVYIIQLLLRILTEAAFVGTQYYLFGFWVPKRFSCYHSPCTSVVDCYISRPTEKSIMMLFIWGVNALSFLLSFVDLTCSMQRWLRRKHLAKQVIKNACVSEEHGSPNISPGEATNCLASEVEQEPPHLVKRSSQTSENCEWPESRGEDVSLHPMVWPKDVASRSNLNSPSNKSCSSGRMAFPDEEGSEVMSSGSEQHGIAPKQLQGRLVKEMAQAPRPKDSPQLEEHASAPRSRLGGHYSSRELKPSASQVNCGSPSYLRAKKFEWV</sequence>
<evidence type="ECO:0000256" key="8">
    <source>
        <dbReference type="ARBA" id="ARBA00023136"/>
    </source>
</evidence>
<evidence type="ECO:0000256" key="2">
    <source>
        <dbReference type="ARBA" id="ARBA00004651"/>
    </source>
</evidence>
<evidence type="ECO:0000313" key="15">
    <source>
        <dbReference type="RefSeq" id="XP_020845994.1"/>
    </source>
</evidence>
<evidence type="ECO:0000259" key="12">
    <source>
        <dbReference type="SMART" id="SM00037"/>
    </source>
</evidence>
<dbReference type="CTD" id="219770"/>
<dbReference type="InterPro" id="IPR000500">
    <property type="entry name" value="Connexin"/>
</dbReference>
<evidence type="ECO:0000256" key="7">
    <source>
        <dbReference type="ARBA" id="ARBA00022989"/>
    </source>
</evidence>
<evidence type="ECO:0000256" key="6">
    <source>
        <dbReference type="ARBA" id="ARBA00022949"/>
    </source>
</evidence>
<keyword evidence="6" id="KW-0965">Cell junction</keyword>
<comment type="function">
    <text evidence="9">One gap junction consists of a cluster of closely packed pairs of transmembrane channels, the connexons, through which materials of low MW diffuse from one cell to a neighboring cell.</text>
</comment>
<dbReference type="Gene3D" id="1.20.1440.80">
    <property type="entry name" value="Gap junction channel protein cysteine-rich domain"/>
    <property type="match status" value="1"/>
</dbReference>
<organism evidence="14 15">
    <name type="scientific">Phascolarctos cinereus</name>
    <name type="common">Koala</name>
    <dbReference type="NCBI Taxonomy" id="38626"/>
    <lineage>
        <taxon>Eukaryota</taxon>
        <taxon>Metazoa</taxon>
        <taxon>Chordata</taxon>
        <taxon>Craniata</taxon>
        <taxon>Vertebrata</taxon>
        <taxon>Euteleostomi</taxon>
        <taxon>Mammalia</taxon>
        <taxon>Metatheria</taxon>
        <taxon>Diprotodontia</taxon>
        <taxon>Phascolarctidae</taxon>
        <taxon>Phascolarctos</taxon>
    </lineage>
</organism>
<dbReference type="SMART" id="SM00037">
    <property type="entry name" value="CNX"/>
    <property type="match status" value="1"/>
</dbReference>
<dbReference type="InterPro" id="IPR019570">
    <property type="entry name" value="Connexin_CCC"/>
</dbReference>
<name>A0A6P5KLX1_PHACI</name>
<evidence type="ECO:0000256" key="5">
    <source>
        <dbReference type="ARBA" id="ARBA00022868"/>
    </source>
</evidence>
<dbReference type="PRINTS" id="PR00206">
    <property type="entry name" value="CONNEXIN"/>
</dbReference>
<feature type="domain" description="Connexin cysteine-rich" evidence="13">
    <location>
        <begin position="157"/>
        <end position="223"/>
    </location>
</feature>
<dbReference type="PANTHER" id="PTHR11984:SF3">
    <property type="entry name" value="GAP JUNCTION DELTA-4 PROTEIN"/>
    <property type="match status" value="1"/>
</dbReference>
<gene>
    <name evidence="15" type="primary">GJD4</name>
</gene>
<keyword evidence="7 11" id="KW-1133">Transmembrane helix</keyword>
<dbReference type="PROSITE" id="PS00407">
    <property type="entry name" value="CONNEXINS_1"/>
    <property type="match status" value="1"/>
</dbReference>